<dbReference type="GO" id="GO:0009007">
    <property type="term" value="F:site-specific DNA-methyltransferase (adenine-specific) activity"/>
    <property type="evidence" value="ECO:0007669"/>
    <property type="project" value="UniProtKB-EC"/>
</dbReference>
<dbReference type="PRINTS" id="PR00507">
    <property type="entry name" value="N12N6MTFRASE"/>
</dbReference>
<protein>
    <recommendedName>
        <fullName evidence="2">site-specific DNA-methyltransferase (adenine-specific)</fullName>
        <ecNumber evidence="2">2.1.1.72</ecNumber>
    </recommendedName>
</protein>
<evidence type="ECO:0000256" key="3">
    <source>
        <dbReference type="ARBA" id="ARBA00022603"/>
    </source>
</evidence>
<feature type="coiled-coil region" evidence="8">
    <location>
        <begin position="484"/>
        <end position="525"/>
    </location>
</feature>
<name>A0A147I7J4_9SPHN</name>
<dbReference type="PANTHER" id="PTHR42998">
    <property type="entry name" value="TYPE I RESTRICTION ENZYME HINDVIIP M PROTEIN-RELATED"/>
    <property type="match status" value="1"/>
</dbReference>
<feature type="domain" description="DNA methylase adenine-specific" evidence="9">
    <location>
        <begin position="143"/>
        <end position="485"/>
    </location>
</feature>
<dbReference type="GO" id="GO:0009307">
    <property type="term" value="P:DNA restriction-modification system"/>
    <property type="evidence" value="ECO:0007669"/>
    <property type="project" value="UniProtKB-KW"/>
</dbReference>
<evidence type="ECO:0000256" key="8">
    <source>
        <dbReference type="SAM" id="Coils"/>
    </source>
</evidence>
<comment type="similarity">
    <text evidence="1">Belongs to the N(4)/N(6)-methyltransferase family.</text>
</comment>
<evidence type="ECO:0000256" key="5">
    <source>
        <dbReference type="ARBA" id="ARBA00022691"/>
    </source>
</evidence>
<dbReference type="Gene3D" id="1.20.1260.30">
    <property type="match status" value="1"/>
</dbReference>
<proteinExistence type="inferred from homology"/>
<dbReference type="EMBL" id="LDTD01000009">
    <property type="protein sequence ID" value="KTT74856.1"/>
    <property type="molecule type" value="Genomic_DNA"/>
</dbReference>
<evidence type="ECO:0000313" key="11">
    <source>
        <dbReference type="EMBL" id="KTT74856.1"/>
    </source>
</evidence>
<dbReference type="EC" id="2.1.1.72" evidence="2"/>
<evidence type="ECO:0000256" key="4">
    <source>
        <dbReference type="ARBA" id="ARBA00022679"/>
    </source>
</evidence>
<gene>
    <name evidence="11" type="ORF">NS319_01205</name>
</gene>
<dbReference type="Pfam" id="PF02384">
    <property type="entry name" value="N6_Mtase"/>
    <property type="match status" value="1"/>
</dbReference>
<keyword evidence="5" id="KW-0949">S-adenosyl-L-methionine</keyword>
<dbReference type="PANTHER" id="PTHR42998:SF1">
    <property type="entry name" value="TYPE I RESTRICTION ENZYME HINDI METHYLASE SUBUNIT"/>
    <property type="match status" value="1"/>
</dbReference>
<dbReference type="InterPro" id="IPR022749">
    <property type="entry name" value="D12N6_MeTrfase_N"/>
</dbReference>
<evidence type="ECO:0000256" key="1">
    <source>
        <dbReference type="ARBA" id="ARBA00006594"/>
    </source>
</evidence>
<dbReference type="GO" id="GO:0008170">
    <property type="term" value="F:N-methyltransferase activity"/>
    <property type="evidence" value="ECO:0007669"/>
    <property type="project" value="InterPro"/>
</dbReference>
<evidence type="ECO:0000259" key="9">
    <source>
        <dbReference type="Pfam" id="PF02384"/>
    </source>
</evidence>
<sequence>MASDAKLIEASLFKMADQLRANSGLKPSEYSRPVLGMLFLRYAEGQFARVEKTLAPRPGSRLKPGPDDYKAQGVIYLPPEARFSYLLSLPEDADVGRALNNAMKDIERDNPELEDVLPKNFNEIPKDTLIELIRLLQPLEIDGDAFGHVYEYFMGEFAKQEMQKGGEFYTPSSIVRLIVEIIEPFHGRILDPACGSAGMFVHSADFVKRHRRSPDREISLFGMEKTKETIRLAKMNLAVHGLSGTIADTNSYYDDAPAAFESVPLVGGFDFVMANPPFNVSGVDKAKLKTVTASGAEVVKPRFPFGLPNSDNGNYIWISQFYSALNENGRAGFVMANSAADARGSEAEIRRKLIESGAVDVIVSVGPNFFLTVTLPCTLWFFDRAKERTERADEVLFVDARHIFNQVDRAHRDFTDAQIEFLANIVRLWRGSEPELACGSEALLRERLGGLKAYRDVPGLCRAVGLDEIKAQGWSLNPGRYVGVAEGVAEDEDFKERLEELQEELERLNGEAAELQARIAANVADLLA</sequence>
<dbReference type="InterPro" id="IPR029063">
    <property type="entry name" value="SAM-dependent_MTases_sf"/>
</dbReference>
<keyword evidence="4" id="KW-0808">Transferase</keyword>
<keyword evidence="3" id="KW-0489">Methyltransferase</keyword>
<dbReference type="PATRIC" id="fig|33051.3.peg.3761"/>
<evidence type="ECO:0000256" key="6">
    <source>
        <dbReference type="ARBA" id="ARBA00022747"/>
    </source>
</evidence>
<dbReference type="GO" id="GO:0032259">
    <property type="term" value="P:methylation"/>
    <property type="evidence" value="ECO:0007669"/>
    <property type="project" value="UniProtKB-KW"/>
</dbReference>
<dbReference type="AlphaFoldDB" id="A0A147I7J4"/>
<keyword evidence="6" id="KW-0680">Restriction system</keyword>
<keyword evidence="8" id="KW-0175">Coiled coil</keyword>
<dbReference type="InterPro" id="IPR003356">
    <property type="entry name" value="DNA_methylase_A-5"/>
</dbReference>
<dbReference type="InterPro" id="IPR052916">
    <property type="entry name" value="Type-I_RE_MTase_Subunit"/>
</dbReference>
<comment type="catalytic activity">
    <reaction evidence="7">
        <text>a 2'-deoxyadenosine in DNA + S-adenosyl-L-methionine = an N(6)-methyl-2'-deoxyadenosine in DNA + S-adenosyl-L-homocysteine + H(+)</text>
        <dbReference type="Rhea" id="RHEA:15197"/>
        <dbReference type="Rhea" id="RHEA-COMP:12418"/>
        <dbReference type="Rhea" id="RHEA-COMP:12419"/>
        <dbReference type="ChEBI" id="CHEBI:15378"/>
        <dbReference type="ChEBI" id="CHEBI:57856"/>
        <dbReference type="ChEBI" id="CHEBI:59789"/>
        <dbReference type="ChEBI" id="CHEBI:90615"/>
        <dbReference type="ChEBI" id="CHEBI:90616"/>
        <dbReference type="EC" id="2.1.1.72"/>
    </reaction>
</comment>
<dbReference type="InterPro" id="IPR038333">
    <property type="entry name" value="T1MK-like_N_sf"/>
</dbReference>
<evidence type="ECO:0000313" key="12">
    <source>
        <dbReference type="Proteomes" id="UP000072867"/>
    </source>
</evidence>
<dbReference type="Pfam" id="PF12161">
    <property type="entry name" value="HsdM_N"/>
    <property type="match status" value="1"/>
</dbReference>
<dbReference type="Proteomes" id="UP000072867">
    <property type="component" value="Unassembled WGS sequence"/>
</dbReference>
<reference evidence="11 12" key="1">
    <citation type="journal article" date="2016" name="Front. Microbiol.">
        <title>Genomic Resource of Rice Seed Associated Bacteria.</title>
        <authorList>
            <person name="Midha S."/>
            <person name="Bansal K."/>
            <person name="Sharma S."/>
            <person name="Kumar N."/>
            <person name="Patil P.P."/>
            <person name="Chaudhry V."/>
            <person name="Patil P.B."/>
        </authorList>
    </citation>
    <scope>NUCLEOTIDE SEQUENCE [LARGE SCALE GENOMIC DNA]</scope>
    <source>
        <strain evidence="11 12">NS319</strain>
    </source>
</reference>
<dbReference type="Gene3D" id="3.40.50.150">
    <property type="entry name" value="Vaccinia Virus protein VP39"/>
    <property type="match status" value="1"/>
</dbReference>
<feature type="domain" description="N6 adenine-specific DNA methyltransferase N-terminal" evidence="10">
    <location>
        <begin position="8"/>
        <end position="134"/>
    </location>
</feature>
<dbReference type="SUPFAM" id="SSF53335">
    <property type="entry name" value="S-adenosyl-L-methionine-dependent methyltransferases"/>
    <property type="match status" value="1"/>
</dbReference>
<evidence type="ECO:0000256" key="2">
    <source>
        <dbReference type="ARBA" id="ARBA00011900"/>
    </source>
</evidence>
<evidence type="ECO:0000259" key="10">
    <source>
        <dbReference type="Pfam" id="PF12161"/>
    </source>
</evidence>
<dbReference type="GO" id="GO:0003677">
    <property type="term" value="F:DNA binding"/>
    <property type="evidence" value="ECO:0007669"/>
    <property type="project" value="InterPro"/>
</dbReference>
<comment type="caution">
    <text evidence="11">The sequence shown here is derived from an EMBL/GenBank/DDBJ whole genome shotgun (WGS) entry which is preliminary data.</text>
</comment>
<organism evidence="11 12">
    <name type="scientific">Sphingomonas sanguinis</name>
    <dbReference type="NCBI Taxonomy" id="33051"/>
    <lineage>
        <taxon>Bacteria</taxon>
        <taxon>Pseudomonadati</taxon>
        <taxon>Pseudomonadota</taxon>
        <taxon>Alphaproteobacteria</taxon>
        <taxon>Sphingomonadales</taxon>
        <taxon>Sphingomonadaceae</taxon>
        <taxon>Sphingomonas</taxon>
    </lineage>
</organism>
<accession>A0A147I7J4</accession>
<evidence type="ECO:0000256" key="7">
    <source>
        <dbReference type="ARBA" id="ARBA00047942"/>
    </source>
</evidence>
<dbReference type="RefSeq" id="WP_058732045.1">
    <property type="nucleotide sequence ID" value="NZ_LDTD01000009.1"/>
</dbReference>